<dbReference type="EMBL" id="UINC01218927">
    <property type="protein sequence ID" value="SVE46164.1"/>
    <property type="molecule type" value="Genomic_DNA"/>
</dbReference>
<gene>
    <name evidence="1" type="ORF">METZ01_LOCUS499018</name>
</gene>
<feature type="non-terminal residue" evidence="1">
    <location>
        <position position="64"/>
    </location>
</feature>
<accession>A0A383DPB4</accession>
<proteinExistence type="predicted"/>
<dbReference type="AlphaFoldDB" id="A0A383DPB4"/>
<sequence>MREATKVEVVADVNPKTIPKREMKVAKDVKIEMEERSLKTATGKICATGSRMHHLRNEKECDRN</sequence>
<organism evidence="1">
    <name type="scientific">marine metagenome</name>
    <dbReference type="NCBI Taxonomy" id="408172"/>
    <lineage>
        <taxon>unclassified sequences</taxon>
        <taxon>metagenomes</taxon>
        <taxon>ecological metagenomes</taxon>
    </lineage>
</organism>
<reference evidence="1" key="1">
    <citation type="submission" date="2018-05" db="EMBL/GenBank/DDBJ databases">
        <authorList>
            <person name="Lanie J.A."/>
            <person name="Ng W.-L."/>
            <person name="Kazmierczak K.M."/>
            <person name="Andrzejewski T.M."/>
            <person name="Davidsen T.M."/>
            <person name="Wayne K.J."/>
            <person name="Tettelin H."/>
            <person name="Glass J.I."/>
            <person name="Rusch D."/>
            <person name="Podicherti R."/>
            <person name="Tsui H.-C.T."/>
            <person name="Winkler M.E."/>
        </authorList>
    </citation>
    <scope>NUCLEOTIDE SEQUENCE</scope>
</reference>
<protein>
    <submittedName>
        <fullName evidence="1">Uncharacterized protein</fullName>
    </submittedName>
</protein>
<evidence type="ECO:0000313" key="1">
    <source>
        <dbReference type="EMBL" id="SVE46164.1"/>
    </source>
</evidence>
<name>A0A383DPB4_9ZZZZ</name>